<comment type="subcellular location">
    <subcellularLocation>
        <location evidence="1">Cell membrane</location>
        <topology evidence="1">Multi-pass membrane protein</topology>
    </subcellularLocation>
</comment>
<dbReference type="Pfam" id="PF07690">
    <property type="entry name" value="MFS_1"/>
    <property type="match status" value="1"/>
</dbReference>
<feature type="transmembrane region" description="Helical" evidence="6">
    <location>
        <begin position="71"/>
        <end position="93"/>
    </location>
</feature>
<sequence length="402" mass="45126">MKTRSFHFLWLSQAFANIGDVFYIVGIISILYGMTSSVFITSLVPFFITFSRFLGGLVAPLLIDRMSLKRILMVSQFSKTILLFLLAISMFPFQTLNMQILFLIISCISFLDGWATPARNAMLPRLVTENELMKANSFVSIVDQLIQFGGWPLAAILVAAFSGERVIFVTIITFIISTILTIFIRDQKEEKTAKTTHPSKWNSMKEGWLVIWKTPSLKTITIMDFFDSIASGVWIAAILYVYVEEILYEGEAWWGYINSTFFAGLVLGGIFVMKNEGKLKSKLHLSIIGGSIFVGIFTFWFAFPYNSLLALFLSVLLGFATEVKEISQTTIIQTATSNKYLAKVFSARDMIITSMFGISSVLLGAIAEEFGIRTVFVIAAIVSIFCGVLVYVRRNDFTKNVE</sequence>
<dbReference type="EMBL" id="JOTN01000006">
    <property type="protein sequence ID" value="KEK19689.1"/>
    <property type="molecule type" value="Genomic_DNA"/>
</dbReference>
<feature type="transmembrane region" description="Helical" evidence="6">
    <location>
        <begin position="347"/>
        <end position="366"/>
    </location>
</feature>
<dbReference type="PANTHER" id="PTHR23513:SF19">
    <property type="entry name" value="MAJOR FACILITATOR SUPERFAMILY (MFS) PROFILE DOMAIN-CONTAINING PROTEIN"/>
    <property type="match status" value="1"/>
</dbReference>
<keyword evidence="5 6" id="KW-0472">Membrane</keyword>
<dbReference type="InterPro" id="IPR036259">
    <property type="entry name" value="MFS_trans_sf"/>
</dbReference>
<dbReference type="SUPFAM" id="SSF103473">
    <property type="entry name" value="MFS general substrate transporter"/>
    <property type="match status" value="1"/>
</dbReference>
<dbReference type="Proteomes" id="UP000027822">
    <property type="component" value="Unassembled WGS sequence"/>
</dbReference>
<evidence type="ECO:0000256" key="1">
    <source>
        <dbReference type="ARBA" id="ARBA00004651"/>
    </source>
</evidence>
<feature type="transmembrane region" description="Helical" evidence="6">
    <location>
        <begin position="309"/>
        <end position="326"/>
    </location>
</feature>
<feature type="transmembrane region" description="Helical" evidence="6">
    <location>
        <begin position="166"/>
        <end position="184"/>
    </location>
</feature>
<evidence type="ECO:0000256" key="6">
    <source>
        <dbReference type="SAM" id="Phobius"/>
    </source>
</evidence>
<name>A0A073JXD6_9BACI</name>
<gene>
    <name evidence="7" type="ORF">BAMA_20805</name>
</gene>
<dbReference type="GO" id="GO:0022857">
    <property type="term" value="F:transmembrane transporter activity"/>
    <property type="evidence" value="ECO:0007669"/>
    <property type="project" value="InterPro"/>
</dbReference>
<dbReference type="InterPro" id="IPR011701">
    <property type="entry name" value="MFS"/>
</dbReference>
<feature type="transmembrane region" description="Helical" evidence="6">
    <location>
        <begin position="38"/>
        <end position="59"/>
    </location>
</feature>
<dbReference type="CDD" id="cd06173">
    <property type="entry name" value="MFS_MefA_like"/>
    <property type="match status" value="1"/>
</dbReference>
<evidence type="ECO:0008006" key="9">
    <source>
        <dbReference type="Google" id="ProtNLM"/>
    </source>
</evidence>
<keyword evidence="8" id="KW-1185">Reference proteome</keyword>
<dbReference type="STRING" id="574376.BAMA_20805"/>
<keyword evidence="4 6" id="KW-1133">Transmembrane helix</keyword>
<dbReference type="Gene3D" id="1.20.1250.20">
    <property type="entry name" value="MFS general substrate transporter like domains"/>
    <property type="match status" value="1"/>
</dbReference>
<accession>A0A073JXD6</accession>
<dbReference type="PANTHER" id="PTHR23513">
    <property type="entry name" value="INTEGRAL MEMBRANE EFFLUX PROTEIN-RELATED"/>
    <property type="match status" value="1"/>
</dbReference>
<feature type="transmembrane region" description="Helical" evidence="6">
    <location>
        <begin position="255"/>
        <end position="273"/>
    </location>
</feature>
<comment type="caution">
    <text evidence="7">The sequence shown here is derived from an EMBL/GenBank/DDBJ whole genome shotgun (WGS) entry which is preliminary data.</text>
</comment>
<evidence type="ECO:0000256" key="4">
    <source>
        <dbReference type="ARBA" id="ARBA00022989"/>
    </source>
</evidence>
<evidence type="ECO:0000313" key="7">
    <source>
        <dbReference type="EMBL" id="KEK19689.1"/>
    </source>
</evidence>
<evidence type="ECO:0000256" key="5">
    <source>
        <dbReference type="ARBA" id="ARBA00023136"/>
    </source>
</evidence>
<keyword evidence="3 6" id="KW-0812">Transmembrane</keyword>
<dbReference type="eggNOG" id="COG2211">
    <property type="taxonomic scope" value="Bacteria"/>
</dbReference>
<keyword evidence="2" id="KW-1003">Cell membrane</keyword>
<feature type="transmembrane region" description="Helical" evidence="6">
    <location>
        <begin position="225"/>
        <end position="243"/>
    </location>
</feature>
<organism evidence="7 8">
    <name type="scientific">Bacillus manliponensis</name>
    <dbReference type="NCBI Taxonomy" id="574376"/>
    <lineage>
        <taxon>Bacteria</taxon>
        <taxon>Bacillati</taxon>
        <taxon>Bacillota</taxon>
        <taxon>Bacilli</taxon>
        <taxon>Bacillales</taxon>
        <taxon>Bacillaceae</taxon>
        <taxon>Bacillus</taxon>
        <taxon>Bacillus cereus group</taxon>
    </lineage>
</organism>
<evidence type="ECO:0000313" key="8">
    <source>
        <dbReference type="Proteomes" id="UP000027822"/>
    </source>
</evidence>
<evidence type="ECO:0000256" key="3">
    <source>
        <dbReference type="ARBA" id="ARBA00022692"/>
    </source>
</evidence>
<feature type="transmembrane region" description="Helical" evidence="6">
    <location>
        <begin position="372"/>
        <end position="392"/>
    </location>
</feature>
<dbReference type="GO" id="GO:0005886">
    <property type="term" value="C:plasma membrane"/>
    <property type="evidence" value="ECO:0007669"/>
    <property type="project" value="UniProtKB-SubCell"/>
</dbReference>
<protein>
    <recommendedName>
        <fullName evidence="9">MFS transporter</fullName>
    </recommendedName>
</protein>
<proteinExistence type="predicted"/>
<evidence type="ECO:0000256" key="2">
    <source>
        <dbReference type="ARBA" id="ARBA00022475"/>
    </source>
</evidence>
<reference evidence="7 8" key="1">
    <citation type="submission" date="2014-06" db="EMBL/GenBank/DDBJ databases">
        <title>Draft genome sequence of Bacillus manliponensis JCM 15802 (MCCC 1A00708).</title>
        <authorList>
            <person name="Lai Q."/>
            <person name="Liu Y."/>
            <person name="Shao Z."/>
        </authorList>
    </citation>
    <scope>NUCLEOTIDE SEQUENCE [LARGE SCALE GENOMIC DNA]</scope>
    <source>
        <strain evidence="7 8">JCM 15802</strain>
    </source>
</reference>
<feature type="transmembrane region" description="Helical" evidence="6">
    <location>
        <begin position="7"/>
        <end position="32"/>
    </location>
</feature>
<feature type="transmembrane region" description="Helical" evidence="6">
    <location>
        <begin position="285"/>
        <end position="303"/>
    </location>
</feature>
<feature type="transmembrane region" description="Helical" evidence="6">
    <location>
        <begin position="99"/>
        <end position="117"/>
    </location>
</feature>
<dbReference type="AlphaFoldDB" id="A0A073JXD6"/>